<evidence type="ECO:0000313" key="14">
    <source>
        <dbReference type="EMBL" id="MBL6456598.1"/>
    </source>
</evidence>
<feature type="domain" description="PAS" evidence="12">
    <location>
        <begin position="9"/>
        <end position="40"/>
    </location>
</feature>
<dbReference type="NCBIfam" id="TIGR00229">
    <property type="entry name" value="sensory_box"/>
    <property type="match status" value="1"/>
</dbReference>
<dbReference type="Gene3D" id="3.30.450.20">
    <property type="entry name" value="PAS domain"/>
    <property type="match status" value="2"/>
</dbReference>
<evidence type="ECO:0000256" key="4">
    <source>
        <dbReference type="ARBA" id="ARBA00022630"/>
    </source>
</evidence>
<protein>
    <recommendedName>
        <fullName evidence="2">histidine kinase</fullName>
        <ecNumber evidence="2">2.7.13.3</ecNumber>
    </recommendedName>
</protein>
<keyword evidence="7" id="KW-0677">Repeat</keyword>
<dbReference type="EMBL" id="JAEUXJ010000005">
    <property type="protein sequence ID" value="MBL6456598.1"/>
    <property type="molecule type" value="Genomic_DNA"/>
</dbReference>
<evidence type="ECO:0000256" key="3">
    <source>
        <dbReference type="ARBA" id="ARBA00022553"/>
    </source>
</evidence>
<comment type="caution">
    <text evidence="14">The sequence shown here is derived from an EMBL/GenBank/DDBJ whole genome shotgun (WGS) entry which is preliminary data.</text>
</comment>
<accession>A0ABS1V4G1</accession>
<dbReference type="PANTHER" id="PTHR41523:SF8">
    <property type="entry name" value="ETHYLENE RESPONSE SENSOR PROTEIN"/>
    <property type="match status" value="1"/>
</dbReference>
<dbReference type="InterPro" id="IPR011102">
    <property type="entry name" value="Sig_transdc_His_kinase_HWE"/>
</dbReference>
<gene>
    <name evidence="14" type="ORF">JMJ55_14785</name>
</gene>
<dbReference type="RefSeq" id="WP_202826325.1">
    <property type="nucleotide sequence ID" value="NZ_JAEUXJ010000005.1"/>
</dbReference>
<proteinExistence type="predicted"/>
<dbReference type="SUPFAM" id="SSF55874">
    <property type="entry name" value="ATPase domain of HSP90 chaperone/DNA topoisomerase II/histidine kinase"/>
    <property type="match status" value="1"/>
</dbReference>
<dbReference type="SUPFAM" id="SSF55785">
    <property type="entry name" value="PYP-like sensor domain (PAS domain)"/>
    <property type="match status" value="2"/>
</dbReference>
<keyword evidence="6" id="KW-0808">Transferase</keyword>
<dbReference type="SMART" id="SM00911">
    <property type="entry name" value="HWE_HK"/>
    <property type="match status" value="1"/>
</dbReference>
<evidence type="ECO:0000256" key="9">
    <source>
        <dbReference type="ARBA" id="ARBA00022777"/>
    </source>
</evidence>
<dbReference type="Pfam" id="PF07536">
    <property type="entry name" value="HWE_HK"/>
    <property type="match status" value="1"/>
</dbReference>
<keyword evidence="11" id="KW-0843">Virulence</keyword>
<evidence type="ECO:0000256" key="10">
    <source>
        <dbReference type="ARBA" id="ARBA00022840"/>
    </source>
</evidence>
<feature type="domain" description="PAC" evidence="13">
    <location>
        <begin position="195"/>
        <end position="251"/>
    </location>
</feature>
<keyword evidence="9" id="KW-0418">Kinase</keyword>
<keyword evidence="15" id="KW-1185">Reference proteome</keyword>
<evidence type="ECO:0000256" key="8">
    <source>
        <dbReference type="ARBA" id="ARBA00022741"/>
    </source>
</evidence>
<comment type="catalytic activity">
    <reaction evidence="1">
        <text>ATP + protein L-histidine = ADP + protein N-phospho-L-histidine.</text>
        <dbReference type="EC" id="2.7.13.3"/>
    </reaction>
</comment>
<sequence>MACFDLGAVLIRALDGTILHWSTGCAALFGYSAEQALGRQAQELLATRFPLGGLRTAQDTLMRTGEWRGELRHRCRAGDSLVVAAHWILRCDPSSGEPRSVVEMHADASALKSAEDALRDQEARLLIAQEVAGVGTWEWDPEADSFRWSPEQYGRPAETGADAARPMDAFLACVHAEDRIKVREAARRALTTGEYEVEFRLLRPARENAWETLWLIGRGRRMPSPAGRLGLILGIHMDITVRKEAEARQELLMREVDHRAKNALAVVQAVLRLTKADTPEAFGRAIAGRVSALARAQTLLSKARWTGADLTAIMKGELAPFLGSAGAQAVIYDGPALTVAAVAAQPLSMTLHELATNAARYGSLSRPGGALRIAWSVDPEADQLTLHWTETGGPEIAEPPSTEGFGTRMIRATIQDQLGGTVAFAFRTAGLVCTITLPLRRTLARGAMAASDAASPTTEAEWQP</sequence>
<evidence type="ECO:0000256" key="1">
    <source>
        <dbReference type="ARBA" id="ARBA00000085"/>
    </source>
</evidence>
<dbReference type="CDD" id="cd00130">
    <property type="entry name" value="PAS"/>
    <property type="match status" value="2"/>
</dbReference>
<evidence type="ECO:0000256" key="6">
    <source>
        <dbReference type="ARBA" id="ARBA00022679"/>
    </source>
</evidence>
<evidence type="ECO:0000256" key="5">
    <source>
        <dbReference type="ARBA" id="ARBA00022643"/>
    </source>
</evidence>
<dbReference type="InterPro" id="IPR035965">
    <property type="entry name" value="PAS-like_dom_sf"/>
</dbReference>
<evidence type="ECO:0000259" key="13">
    <source>
        <dbReference type="PROSITE" id="PS50113"/>
    </source>
</evidence>
<dbReference type="InterPro" id="IPR036890">
    <property type="entry name" value="HATPase_C_sf"/>
</dbReference>
<name>A0ABS1V4G1_9PROT</name>
<dbReference type="PROSITE" id="PS50112">
    <property type="entry name" value="PAS"/>
    <property type="match status" value="1"/>
</dbReference>
<dbReference type="EC" id="2.7.13.3" evidence="2"/>
<evidence type="ECO:0000256" key="2">
    <source>
        <dbReference type="ARBA" id="ARBA00012438"/>
    </source>
</evidence>
<dbReference type="Proteomes" id="UP000606490">
    <property type="component" value="Unassembled WGS sequence"/>
</dbReference>
<keyword evidence="5" id="KW-0288">FMN</keyword>
<organism evidence="14 15">
    <name type="scientific">Belnapia mucosa</name>
    <dbReference type="NCBI Taxonomy" id="2804532"/>
    <lineage>
        <taxon>Bacteria</taxon>
        <taxon>Pseudomonadati</taxon>
        <taxon>Pseudomonadota</taxon>
        <taxon>Alphaproteobacteria</taxon>
        <taxon>Acetobacterales</taxon>
        <taxon>Roseomonadaceae</taxon>
        <taxon>Belnapia</taxon>
    </lineage>
</organism>
<dbReference type="Gene3D" id="3.30.565.10">
    <property type="entry name" value="Histidine kinase-like ATPase, C-terminal domain"/>
    <property type="match status" value="1"/>
</dbReference>
<keyword evidence="10" id="KW-0067">ATP-binding</keyword>
<dbReference type="InterPro" id="IPR000700">
    <property type="entry name" value="PAS-assoc_C"/>
</dbReference>
<evidence type="ECO:0000256" key="7">
    <source>
        <dbReference type="ARBA" id="ARBA00022737"/>
    </source>
</evidence>
<reference evidence="14 15" key="1">
    <citation type="submission" date="2021-01" db="EMBL/GenBank/DDBJ databases">
        <title>Belnapia mucosa sp. nov. and Belnapia arida sp. nov., isolated from the Tabernas Desert (Almeria, Spain).</title>
        <authorList>
            <person name="Molina-Menor E."/>
            <person name="Vidal-Verdu A."/>
            <person name="Calonge A."/>
            <person name="Satari L."/>
            <person name="Pereto Magraner J."/>
            <person name="Porcar Miralles M."/>
        </authorList>
    </citation>
    <scope>NUCLEOTIDE SEQUENCE [LARGE SCALE GENOMIC DNA]</scope>
    <source>
        <strain evidence="14 15">T6</strain>
    </source>
</reference>
<evidence type="ECO:0000256" key="11">
    <source>
        <dbReference type="ARBA" id="ARBA00023026"/>
    </source>
</evidence>
<keyword evidence="4" id="KW-0285">Flavoprotein</keyword>
<dbReference type="PROSITE" id="PS50113">
    <property type="entry name" value="PAC"/>
    <property type="match status" value="1"/>
</dbReference>
<evidence type="ECO:0000259" key="12">
    <source>
        <dbReference type="PROSITE" id="PS50112"/>
    </source>
</evidence>
<dbReference type="PANTHER" id="PTHR41523">
    <property type="entry name" value="TWO-COMPONENT SYSTEM SENSOR PROTEIN"/>
    <property type="match status" value="1"/>
</dbReference>
<dbReference type="InterPro" id="IPR000014">
    <property type="entry name" value="PAS"/>
</dbReference>
<keyword evidence="3" id="KW-0597">Phosphoprotein</keyword>
<keyword evidence="8" id="KW-0547">Nucleotide-binding</keyword>
<evidence type="ECO:0000313" key="15">
    <source>
        <dbReference type="Proteomes" id="UP000606490"/>
    </source>
</evidence>